<keyword evidence="4" id="KW-1003">Cell membrane</keyword>
<dbReference type="EMBL" id="JARYZI010000004">
    <property type="protein sequence ID" value="MDH8678012.1"/>
    <property type="molecule type" value="Genomic_DNA"/>
</dbReference>
<feature type="transmembrane region" description="Helical" evidence="9">
    <location>
        <begin position="115"/>
        <end position="138"/>
    </location>
</feature>
<keyword evidence="6" id="KW-0029">Amino-acid transport</keyword>
<accession>A0ABT6NC83</accession>
<keyword evidence="8 9" id="KW-0472">Membrane</keyword>
<feature type="transmembrane region" description="Helical" evidence="9">
    <location>
        <begin position="41"/>
        <end position="68"/>
    </location>
</feature>
<comment type="subcellular location">
    <subcellularLocation>
        <location evidence="1 9">Cell membrane</location>
        <topology evidence="1 9">Multi-pass membrane protein</topology>
    </subcellularLocation>
</comment>
<evidence type="ECO:0000256" key="7">
    <source>
        <dbReference type="ARBA" id="ARBA00022989"/>
    </source>
</evidence>
<dbReference type="InterPro" id="IPR010065">
    <property type="entry name" value="AA_ABC_transptr_permease_3TM"/>
</dbReference>
<dbReference type="InterPro" id="IPR000515">
    <property type="entry name" value="MetI-like"/>
</dbReference>
<evidence type="ECO:0000313" key="11">
    <source>
        <dbReference type="EMBL" id="MDH8678012.1"/>
    </source>
</evidence>
<evidence type="ECO:0000256" key="6">
    <source>
        <dbReference type="ARBA" id="ARBA00022970"/>
    </source>
</evidence>
<evidence type="ECO:0000256" key="3">
    <source>
        <dbReference type="ARBA" id="ARBA00022448"/>
    </source>
</evidence>
<dbReference type="RefSeq" id="WP_281093841.1">
    <property type="nucleotide sequence ID" value="NZ_JARYZI010000004.1"/>
</dbReference>
<dbReference type="SUPFAM" id="SSF161098">
    <property type="entry name" value="MetI-like"/>
    <property type="match status" value="1"/>
</dbReference>
<gene>
    <name evidence="11" type="ORF">QE109_07620</name>
</gene>
<evidence type="ECO:0000256" key="9">
    <source>
        <dbReference type="RuleBase" id="RU363032"/>
    </source>
</evidence>
<dbReference type="Proteomes" id="UP001158045">
    <property type="component" value="Unassembled WGS sequence"/>
</dbReference>
<sequence>MKKITSFLVALSLYGLLFYVVYTNALEKDLDFTVYNEYYKVIFNGWVTTIMISAVSLVLALIVGLILYLMNESKFKVLNYLSEIHKTIIFGTPLIVIAMIAYFYIGHAFHVKSKFWVGVLTLAFYIGAYIADIYKGAIESIHTNQWQTARMFGFTKYQTYRYVVFPQVITSILPPLAGQFAMTIKSSALLAYMGTSEFLNSMQIVQSVSFRYPEGFLIIAVGYLILTIPLILLVRFLEKKLNYKVSHEFEN</sequence>
<keyword evidence="12" id="KW-1185">Reference proteome</keyword>
<evidence type="ECO:0000256" key="2">
    <source>
        <dbReference type="ARBA" id="ARBA00010072"/>
    </source>
</evidence>
<organism evidence="11 12">
    <name type="scientific">Fusibacter bizertensis</name>
    <dbReference type="NCBI Taxonomy" id="1488331"/>
    <lineage>
        <taxon>Bacteria</taxon>
        <taxon>Bacillati</taxon>
        <taxon>Bacillota</taxon>
        <taxon>Clostridia</taxon>
        <taxon>Eubacteriales</taxon>
        <taxon>Eubacteriales Family XII. Incertae Sedis</taxon>
        <taxon>Fusibacter</taxon>
    </lineage>
</organism>
<comment type="similarity">
    <text evidence="2">Belongs to the binding-protein-dependent transport system permease family. HisMQ subfamily.</text>
</comment>
<comment type="caution">
    <text evidence="11">The sequence shown here is derived from an EMBL/GenBank/DDBJ whole genome shotgun (WGS) entry which is preliminary data.</text>
</comment>
<evidence type="ECO:0000256" key="8">
    <source>
        <dbReference type="ARBA" id="ARBA00023136"/>
    </source>
</evidence>
<dbReference type="PROSITE" id="PS50928">
    <property type="entry name" value="ABC_TM1"/>
    <property type="match status" value="1"/>
</dbReference>
<evidence type="ECO:0000259" key="10">
    <source>
        <dbReference type="PROSITE" id="PS50928"/>
    </source>
</evidence>
<dbReference type="InterPro" id="IPR035906">
    <property type="entry name" value="MetI-like_sf"/>
</dbReference>
<proteinExistence type="inferred from homology"/>
<feature type="transmembrane region" description="Helical" evidence="9">
    <location>
        <begin position="159"/>
        <end position="177"/>
    </location>
</feature>
<dbReference type="Gene3D" id="1.10.3720.10">
    <property type="entry name" value="MetI-like"/>
    <property type="match status" value="1"/>
</dbReference>
<dbReference type="PANTHER" id="PTHR30614">
    <property type="entry name" value="MEMBRANE COMPONENT OF AMINO ACID ABC TRANSPORTER"/>
    <property type="match status" value="1"/>
</dbReference>
<feature type="domain" description="ABC transmembrane type-1" evidence="10">
    <location>
        <begin position="46"/>
        <end position="237"/>
    </location>
</feature>
<keyword evidence="3 9" id="KW-0813">Transport</keyword>
<evidence type="ECO:0000256" key="1">
    <source>
        <dbReference type="ARBA" id="ARBA00004651"/>
    </source>
</evidence>
<feature type="transmembrane region" description="Helical" evidence="9">
    <location>
        <begin position="216"/>
        <end position="237"/>
    </location>
</feature>
<evidence type="ECO:0000313" key="12">
    <source>
        <dbReference type="Proteomes" id="UP001158045"/>
    </source>
</evidence>
<dbReference type="CDD" id="cd06261">
    <property type="entry name" value="TM_PBP2"/>
    <property type="match status" value="1"/>
</dbReference>
<protein>
    <submittedName>
        <fullName evidence="11">Amino acid ABC transporter permease</fullName>
    </submittedName>
</protein>
<name>A0ABT6NC83_9FIRM</name>
<dbReference type="NCBIfam" id="TIGR01726">
    <property type="entry name" value="HEQRo_perm_3TM"/>
    <property type="match status" value="1"/>
</dbReference>
<dbReference type="Pfam" id="PF00528">
    <property type="entry name" value="BPD_transp_1"/>
    <property type="match status" value="1"/>
</dbReference>
<dbReference type="InterPro" id="IPR043429">
    <property type="entry name" value="ArtM/GltK/GlnP/TcyL/YhdX-like"/>
</dbReference>
<keyword evidence="5 9" id="KW-0812">Transmembrane</keyword>
<dbReference type="PANTHER" id="PTHR30614:SF20">
    <property type="entry name" value="GLUTAMINE TRANSPORT SYSTEM PERMEASE PROTEIN GLNP"/>
    <property type="match status" value="1"/>
</dbReference>
<feature type="transmembrane region" description="Helical" evidence="9">
    <location>
        <begin position="88"/>
        <end position="109"/>
    </location>
</feature>
<evidence type="ECO:0000256" key="4">
    <source>
        <dbReference type="ARBA" id="ARBA00022475"/>
    </source>
</evidence>
<evidence type="ECO:0000256" key="5">
    <source>
        <dbReference type="ARBA" id="ARBA00022692"/>
    </source>
</evidence>
<keyword evidence="7 9" id="KW-1133">Transmembrane helix</keyword>
<reference evidence="11 12" key="1">
    <citation type="submission" date="2023-04" db="EMBL/GenBank/DDBJ databases">
        <title>Fusibacter bizertensis strain WBS, isolated from littoral bottom sediments of the Arctic seas - biochemical and genomic analysis.</title>
        <authorList>
            <person name="Brioukhanov A.L."/>
        </authorList>
    </citation>
    <scope>NUCLEOTIDE SEQUENCE [LARGE SCALE GENOMIC DNA]</scope>
    <source>
        <strain evidence="11 12">WBS</strain>
    </source>
</reference>